<feature type="compositionally biased region" description="Low complexity" evidence="1">
    <location>
        <begin position="1"/>
        <end position="19"/>
    </location>
</feature>
<dbReference type="AlphaFoldDB" id="A0A9P9DXV4"/>
<evidence type="ECO:0000313" key="2">
    <source>
        <dbReference type="EMBL" id="KAH7128445.1"/>
    </source>
</evidence>
<dbReference type="OrthoDB" id="3260716at2759"/>
<reference evidence="2" key="1">
    <citation type="journal article" date="2021" name="Nat. Commun.">
        <title>Genetic determinants of endophytism in the Arabidopsis root mycobiome.</title>
        <authorList>
            <person name="Mesny F."/>
            <person name="Miyauchi S."/>
            <person name="Thiergart T."/>
            <person name="Pickel B."/>
            <person name="Atanasova L."/>
            <person name="Karlsson M."/>
            <person name="Huettel B."/>
            <person name="Barry K.W."/>
            <person name="Haridas S."/>
            <person name="Chen C."/>
            <person name="Bauer D."/>
            <person name="Andreopoulos W."/>
            <person name="Pangilinan J."/>
            <person name="LaButti K."/>
            <person name="Riley R."/>
            <person name="Lipzen A."/>
            <person name="Clum A."/>
            <person name="Drula E."/>
            <person name="Henrissat B."/>
            <person name="Kohler A."/>
            <person name="Grigoriev I.V."/>
            <person name="Martin F.M."/>
            <person name="Hacquard S."/>
        </authorList>
    </citation>
    <scope>NUCLEOTIDE SEQUENCE</scope>
    <source>
        <strain evidence="2">MPI-CAGE-CH-0243</strain>
    </source>
</reference>
<gene>
    <name evidence="2" type="ORF">B0J11DRAFT_271233</name>
</gene>
<sequence length="184" mass="18767">MSASQNSNAVKAAANAGQAFTSKVPPSEPLQTGGHKPGVQASPNDRAPEFSAQTHPPGTAPASSTYTPNPDLNNQGTYTSASSTLGGATSADVHTGLGHPGQGQTSSELQHDGQHHRKKQGLGLAGLSNEVGDGPTQLDPRAPDFANQRNLGDVPSGQRGNVGGSSAQEREPETAETLARESRS</sequence>
<dbReference type="Proteomes" id="UP000700596">
    <property type="component" value="Unassembled WGS sequence"/>
</dbReference>
<name>A0A9P9DXV4_9PLEO</name>
<evidence type="ECO:0000256" key="1">
    <source>
        <dbReference type="SAM" id="MobiDB-lite"/>
    </source>
</evidence>
<feature type="region of interest" description="Disordered" evidence="1">
    <location>
        <begin position="1"/>
        <end position="184"/>
    </location>
</feature>
<dbReference type="EMBL" id="JAGMWT010000005">
    <property type="protein sequence ID" value="KAH7128445.1"/>
    <property type="molecule type" value="Genomic_DNA"/>
</dbReference>
<evidence type="ECO:0000313" key="3">
    <source>
        <dbReference type="Proteomes" id="UP000700596"/>
    </source>
</evidence>
<protein>
    <submittedName>
        <fullName evidence="2">Uncharacterized protein</fullName>
    </submittedName>
</protein>
<feature type="compositionally biased region" description="Polar residues" evidence="1">
    <location>
        <begin position="51"/>
        <end position="75"/>
    </location>
</feature>
<organism evidence="2 3">
    <name type="scientific">Dendryphion nanum</name>
    <dbReference type="NCBI Taxonomy" id="256645"/>
    <lineage>
        <taxon>Eukaryota</taxon>
        <taxon>Fungi</taxon>
        <taxon>Dikarya</taxon>
        <taxon>Ascomycota</taxon>
        <taxon>Pezizomycotina</taxon>
        <taxon>Dothideomycetes</taxon>
        <taxon>Pleosporomycetidae</taxon>
        <taxon>Pleosporales</taxon>
        <taxon>Torulaceae</taxon>
        <taxon>Dendryphion</taxon>
    </lineage>
</organism>
<keyword evidence="3" id="KW-1185">Reference proteome</keyword>
<feature type="compositionally biased region" description="Basic and acidic residues" evidence="1">
    <location>
        <begin position="168"/>
        <end position="184"/>
    </location>
</feature>
<comment type="caution">
    <text evidence="2">The sequence shown here is derived from an EMBL/GenBank/DDBJ whole genome shotgun (WGS) entry which is preliminary data.</text>
</comment>
<accession>A0A9P9DXV4</accession>
<proteinExistence type="predicted"/>
<feature type="compositionally biased region" description="Low complexity" evidence="1">
    <location>
        <begin position="76"/>
        <end position="91"/>
    </location>
</feature>